<keyword evidence="7" id="KW-1185">Reference proteome</keyword>
<evidence type="ECO:0000313" key="4">
    <source>
        <dbReference type="EMBL" id="ODR60409.1"/>
    </source>
</evidence>
<accession>A0A1E3AIL8</accession>
<keyword evidence="2" id="KW-0808">Transferase</keyword>
<dbReference type="AlphaFoldDB" id="A0A1E3AIL8"/>
<dbReference type="SUPFAM" id="SSF55729">
    <property type="entry name" value="Acyl-CoA N-acyltransferases (Nat)"/>
    <property type="match status" value="1"/>
</dbReference>
<dbReference type="Gene3D" id="3.40.630.30">
    <property type="match status" value="1"/>
</dbReference>
<dbReference type="Proteomes" id="UP000094067">
    <property type="component" value="Unassembled WGS sequence"/>
</dbReference>
<feature type="domain" description="N-acetyltransferase" evidence="1">
    <location>
        <begin position="8"/>
        <end position="171"/>
    </location>
</feature>
<evidence type="ECO:0000313" key="2">
    <source>
        <dbReference type="EMBL" id="ODM08517.1"/>
    </source>
</evidence>
<dbReference type="GO" id="GO:0016747">
    <property type="term" value="F:acyltransferase activity, transferring groups other than amino-acyl groups"/>
    <property type="evidence" value="ECO:0007669"/>
    <property type="project" value="InterPro"/>
</dbReference>
<dbReference type="OrthoDB" id="9795206at2"/>
<evidence type="ECO:0000313" key="5">
    <source>
        <dbReference type="Proteomes" id="UP000094067"/>
    </source>
</evidence>
<evidence type="ECO:0000313" key="3">
    <source>
        <dbReference type="EMBL" id="ODR48860.1"/>
    </source>
</evidence>
<comment type="caution">
    <text evidence="2">The sequence shown here is derived from an EMBL/GenBank/DDBJ whole genome shotgun (WGS) entry which is preliminary data.</text>
</comment>
<dbReference type="InterPro" id="IPR016181">
    <property type="entry name" value="Acyl_CoA_acyltransferase"/>
</dbReference>
<reference evidence="3 6" key="3">
    <citation type="submission" date="2016-08" db="EMBL/GenBank/DDBJ databases">
        <authorList>
            <person name="Seilhamer J.J."/>
        </authorList>
    </citation>
    <scope>NUCLEOTIDE SEQUENCE [LARGE SCALE GENOMIC DNA]</scope>
    <source>
        <strain evidence="3 6">NML150140-1</strain>
    </source>
</reference>
<dbReference type="PROSITE" id="PS51186">
    <property type="entry name" value="GNAT"/>
    <property type="match status" value="1"/>
</dbReference>
<sequence length="191" mass="22076">MFIRYKNLTIRNAVSADAEQLCAWWNDGKVMAHAGFPNGVGCTPEEIRESLASDRDESHRRHIIELDGTPIGEMNYRNKEGAAELGIKICDFTRQEKGYGTELLTVFIDALFRYYGYEKMILDTNLKNERAQHVYEKKLGFRRVGIETDAWQDRLGEWNSIVNYEMGKADWLASRRELPDYICIIPESVSE</sequence>
<evidence type="ECO:0000313" key="7">
    <source>
        <dbReference type="Proteomes" id="UP000094869"/>
    </source>
</evidence>
<dbReference type="PANTHER" id="PTHR43415">
    <property type="entry name" value="SPERMIDINE N(1)-ACETYLTRANSFERASE"/>
    <property type="match status" value="1"/>
</dbReference>
<dbReference type="EMBL" id="MCGH01000001">
    <property type="protein sequence ID" value="ODM08517.1"/>
    <property type="molecule type" value="Genomic_DNA"/>
</dbReference>
<evidence type="ECO:0000259" key="1">
    <source>
        <dbReference type="PROSITE" id="PS51186"/>
    </source>
</evidence>
<reference evidence="4 7" key="2">
    <citation type="submission" date="2016-08" db="EMBL/GenBank/DDBJ databases">
        <title>Characterization of Isolates of Eisenbergiella tayi Derived from Blood Cultures, Using Whole Genome Sequencing.</title>
        <authorList>
            <person name="Bernier A.-M."/>
            <person name="Burdz T."/>
            <person name="Wiebe D."/>
            <person name="Bernard K."/>
        </authorList>
    </citation>
    <scope>NUCLEOTIDE SEQUENCE [LARGE SCALE GENOMIC DNA]</scope>
    <source>
        <strain evidence="4 7">NML120146</strain>
    </source>
</reference>
<dbReference type="Proteomes" id="UP000094869">
    <property type="component" value="Unassembled WGS sequence"/>
</dbReference>
<dbReference type="RefSeq" id="WP_069150896.1">
    <property type="nucleotide sequence ID" value="NZ_DAWDRA010000069.1"/>
</dbReference>
<dbReference type="PATRIC" id="fig|1432052.4.peg.158"/>
<gene>
    <name evidence="3" type="ORF">BEI59_19110</name>
    <name evidence="2" type="ORF">BEI61_00146</name>
    <name evidence="4" type="ORF">BEI63_04305</name>
</gene>
<dbReference type="PANTHER" id="PTHR43415:SF3">
    <property type="entry name" value="GNAT-FAMILY ACETYLTRANSFERASE"/>
    <property type="match status" value="1"/>
</dbReference>
<dbReference type="EMBL" id="MEHA01000015">
    <property type="protein sequence ID" value="ODR48860.1"/>
    <property type="molecule type" value="Genomic_DNA"/>
</dbReference>
<organism evidence="2 5">
    <name type="scientific">Eisenbergiella tayi</name>
    <dbReference type="NCBI Taxonomy" id="1432052"/>
    <lineage>
        <taxon>Bacteria</taxon>
        <taxon>Bacillati</taxon>
        <taxon>Bacillota</taxon>
        <taxon>Clostridia</taxon>
        <taxon>Lachnospirales</taxon>
        <taxon>Lachnospiraceae</taxon>
        <taxon>Eisenbergiella</taxon>
    </lineage>
</organism>
<evidence type="ECO:0000313" key="6">
    <source>
        <dbReference type="Proteomes" id="UP000094271"/>
    </source>
</evidence>
<protein>
    <submittedName>
        <fullName evidence="2">Acetyltransferase (GNAT) family protein</fullName>
    </submittedName>
</protein>
<proteinExistence type="predicted"/>
<reference evidence="2 5" key="1">
    <citation type="submission" date="2016-07" db="EMBL/GenBank/DDBJ databases">
        <title>Characterization of isolates of Eisenbergiella tayi derived from blood cultures, using whole genome sequencing.</title>
        <authorList>
            <person name="Burdz T."/>
            <person name="Wiebe D."/>
            <person name="Huynh C."/>
            <person name="Bernard K."/>
        </authorList>
    </citation>
    <scope>NUCLEOTIDE SEQUENCE [LARGE SCALE GENOMIC DNA]</scope>
    <source>
        <strain evidence="2 5">NML 110608</strain>
    </source>
</reference>
<dbReference type="Proteomes" id="UP000094271">
    <property type="component" value="Unassembled WGS sequence"/>
</dbReference>
<dbReference type="Pfam" id="PF13302">
    <property type="entry name" value="Acetyltransf_3"/>
    <property type="match status" value="1"/>
</dbReference>
<name>A0A1E3AIL8_9FIRM</name>
<dbReference type="EMBL" id="MEHD01000011">
    <property type="protein sequence ID" value="ODR60409.1"/>
    <property type="molecule type" value="Genomic_DNA"/>
</dbReference>
<dbReference type="InterPro" id="IPR000182">
    <property type="entry name" value="GNAT_dom"/>
</dbReference>